<dbReference type="Proteomes" id="UP000825729">
    <property type="component" value="Unassembled WGS sequence"/>
</dbReference>
<reference evidence="1 2" key="1">
    <citation type="submission" date="2021-07" db="EMBL/GenBank/DDBJ databases">
        <title>The Aristolochia fimbriata genome: insights into angiosperm evolution, floral development and chemical biosynthesis.</title>
        <authorList>
            <person name="Jiao Y."/>
        </authorList>
    </citation>
    <scope>NUCLEOTIDE SEQUENCE [LARGE SCALE GENOMIC DNA]</scope>
    <source>
        <strain evidence="1">IBCAS-2021</strain>
        <tissue evidence="1">Leaf</tissue>
    </source>
</reference>
<comment type="caution">
    <text evidence="1">The sequence shown here is derived from an EMBL/GenBank/DDBJ whole genome shotgun (WGS) entry which is preliminary data.</text>
</comment>
<keyword evidence="2" id="KW-1185">Reference proteome</keyword>
<dbReference type="AlphaFoldDB" id="A0AAV7ET80"/>
<dbReference type="EMBL" id="JAINDJ010000003">
    <property type="protein sequence ID" value="KAG9451671.1"/>
    <property type="molecule type" value="Genomic_DNA"/>
</dbReference>
<evidence type="ECO:0000313" key="2">
    <source>
        <dbReference type="Proteomes" id="UP000825729"/>
    </source>
</evidence>
<name>A0AAV7ET80_ARIFI</name>
<gene>
    <name evidence="1" type="ORF">H6P81_004575</name>
</gene>
<proteinExistence type="predicted"/>
<evidence type="ECO:0000313" key="1">
    <source>
        <dbReference type="EMBL" id="KAG9451671.1"/>
    </source>
</evidence>
<organism evidence="1 2">
    <name type="scientific">Aristolochia fimbriata</name>
    <name type="common">White veined hardy Dutchman's pipe vine</name>
    <dbReference type="NCBI Taxonomy" id="158543"/>
    <lineage>
        <taxon>Eukaryota</taxon>
        <taxon>Viridiplantae</taxon>
        <taxon>Streptophyta</taxon>
        <taxon>Embryophyta</taxon>
        <taxon>Tracheophyta</taxon>
        <taxon>Spermatophyta</taxon>
        <taxon>Magnoliopsida</taxon>
        <taxon>Magnoliidae</taxon>
        <taxon>Piperales</taxon>
        <taxon>Aristolochiaceae</taxon>
        <taxon>Aristolochia</taxon>
    </lineage>
</organism>
<protein>
    <submittedName>
        <fullName evidence="1">Uncharacterized protein</fullName>
    </submittedName>
</protein>
<sequence length="92" mass="11174">MRTRLVQPFILSTRSDSGFNFECRYQSYWMRTDGGSVNEDWHTHFIHLCSIYRLHDEAKDKAFELELSCVCDKLDDNTKRFQMMCWKRQGRR</sequence>
<accession>A0AAV7ET80</accession>